<dbReference type="Pfam" id="PF10708">
    <property type="entry name" value="DUF2510"/>
    <property type="match status" value="1"/>
</dbReference>
<dbReference type="EMBL" id="JARJBC010000021">
    <property type="protein sequence ID" value="MDF3292932.1"/>
    <property type="molecule type" value="Genomic_DNA"/>
</dbReference>
<protein>
    <submittedName>
        <fullName evidence="10">RDD family protein</fullName>
    </submittedName>
</protein>
<evidence type="ECO:0000256" key="4">
    <source>
        <dbReference type="ARBA" id="ARBA00022989"/>
    </source>
</evidence>
<dbReference type="PANTHER" id="PTHR36115:SF4">
    <property type="entry name" value="MEMBRANE PROTEIN"/>
    <property type="match status" value="1"/>
</dbReference>
<keyword evidence="3 7" id="KW-0812">Transmembrane</keyword>
<keyword evidence="5 7" id="KW-0472">Membrane</keyword>
<dbReference type="InterPro" id="IPR018929">
    <property type="entry name" value="DUF2510"/>
</dbReference>
<feature type="compositionally biased region" description="Low complexity" evidence="6">
    <location>
        <begin position="48"/>
        <end position="64"/>
    </location>
</feature>
<dbReference type="InterPro" id="IPR051791">
    <property type="entry name" value="Pra-immunoreactive"/>
</dbReference>
<dbReference type="Proteomes" id="UP001216579">
    <property type="component" value="Unassembled WGS sequence"/>
</dbReference>
<dbReference type="Pfam" id="PF06271">
    <property type="entry name" value="RDD"/>
    <property type="match status" value="1"/>
</dbReference>
<dbReference type="PANTHER" id="PTHR36115">
    <property type="entry name" value="PROLINE-RICH ANTIGEN HOMOLOG-RELATED"/>
    <property type="match status" value="1"/>
</dbReference>
<reference evidence="10 11" key="1">
    <citation type="submission" date="2023-03" db="EMBL/GenBank/DDBJ databases">
        <title>Draft genome sequence of Streptomyces sp. RB6PN23 isolated from peat swamp forest in Thailand.</title>
        <authorList>
            <person name="Klaysubun C."/>
            <person name="Duangmal K."/>
        </authorList>
    </citation>
    <scope>NUCLEOTIDE SEQUENCE [LARGE SCALE GENOMIC DNA]</scope>
    <source>
        <strain evidence="10 11">RB6PN23</strain>
    </source>
</reference>
<evidence type="ECO:0000256" key="7">
    <source>
        <dbReference type="SAM" id="Phobius"/>
    </source>
</evidence>
<evidence type="ECO:0000259" key="9">
    <source>
        <dbReference type="Pfam" id="PF10708"/>
    </source>
</evidence>
<comment type="subcellular location">
    <subcellularLocation>
        <location evidence="1">Cell membrane</location>
        <topology evidence="1">Multi-pass membrane protein</topology>
    </subcellularLocation>
</comment>
<feature type="compositionally biased region" description="Gly residues" evidence="6">
    <location>
        <begin position="149"/>
        <end position="173"/>
    </location>
</feature>
<keyword evidence="4 7" id="KW-1133">Transmembrane helix</keyword>
<keyword evidence="11" id="KW-1185">Reference proteome</keyword>
<evidence type="ECO:0000256" key="2">
    <source>
        <dbReference type="ARBA" id="ARBA00022475"/>
    </source>
</evidence>
<proteinExistence type="predicted"/>
<evidence type="ECO:0000256" key="5">
    <source>
        <dbReference type="ARBA" id="ARBA00023136"/>
    </source>
</evidence>
<gene>
    <name evidence="10" type="ORF">P3G67_27660</name>
</gene>
<feature type="compositionally biased region" description="Low complexity" evidence="6">
    <location>
        <begin position="126"/>
        <end position="139"/>
    </location>
</feature>
<keyword evidence="2" id="KW-1003">Cell membrane</keyword>
<evidence type="ECO:0000256" key="3">
    <source>
        <dbReference type="ARBA" id="ARBA00022692"/>
    </source>
</evidence>
<name>A0ABT5ZSX0_9ACTN</name>
<feature type="region of interest" description="Disordered" evidence="6">
    <location>
        <begin position="247"/>
        <end position="272"/>
    </location>
</feature>
<feature type="region of interest" description="Disordered" evidence="6">
    <location>
        <begin position="1"/>
        <end position="22"/>
    </location>
</feature>
<evidence type="ECO:0000313" key="11">
    <source>
        <dbReference type="Proteomes" id="UP001216579"/>
    </source>
</evidence>
<evidence type="ECO:0000256" key="6">
    <source>
        <dbReference type="SAM" id="MobiDB-lite"/>
    </source>
</evidence>
<feature type="domain" description="DUF2510" evidence="9">
    <location>
        <begin position="18"/>
        <end position="49"/>
    </location>
</feature>
<sequence>MGAVVSSGGGGEQVPREGYYPDPSIPGYVRYWNGAAWVPGTSRPAPAPDETLAPPPTAATAVPPSVTPQAPPRTPAIDESGPMFLDEDPGAPVAETSGASGMSWKADPARQAGVGEAARKVKWGSEGDAAGADAAGSGTDDPRDAAIAGTGGSGVPGPGAGAPAGAGGFGPPGSGAPAAEFGVPGFGAAPAVPGTAASGTPGAASAVPGAPHASGGHAYPQGAANGAPAAPGQAAYAYPPQAPVPGGYGFPPPGGEPLPGGYGYPQAGGDPVPWQRQVQELAGDSGAAGPALPWRPPVANPFLQAQEQARPAGTGRRLAARFIDSVLVLAAVAAGAFPLVSASVRHIQDKIDAARQSGENVQVWLIDGTTGLYLGIVLAALLLAGLLYEVLPTAKWGRTLGKKLLKLRVLDIESQLTPGFGQALRRMLVRQLLDFVVVGVVNALWCLFDRPWRQCWHDKAARTFVAGGS</sequence>
<evidence type="ECO:0000313" key="10">
    <source>
        <dbReference type="EMBL" id="MDF3292932.1"/>
    </source>
</evidence>
<evidence type="ECO:0000256" key="1">
    <source>
        <dbReference type="ARBA" id="ARBA00004651"/>
    </source>
</evidence>
<feature type="region of interest" description="Disordered" evidence="6">
    <location>
        <begin position="37"/>
        <end position="173"/>
    </location>
</feature>
<feature type="domain" description="RDD" evidence="8">
    <location>
        <begin position="312"/>
        <end position="461"/>
    </location>
</feature>
<evidence type="ECO:0000259" key="8">
    <source>
        <dbReference type="Pfam" id="PF06271"/>
    </source>
</evidence>
<feature type="compositionally biased region" description="Pro residues" evidence="6">
    <location>
        <begin position="65"/>
        <end position="74"/>
    </location>
</feature>
<accession>A0ABT5ZSX0</accession>
<organism evidence="10 11">
    <name type="scientific">Streptomyces silvisoli</name>
    <dbReference type="NCBI Taxonomy" id="3034235"/>
    <lineage>
        <taxon>Bacteria</taxon>
        <taxon>Bacillati</taxon>
        <taxon>Actinomycetota</taxon>
        <taxon>Actinomycetes</taxon>
        <taxon>Kitasatosporales</taxon>
        <taxon>Streptomycetaceae</taxon>
        <taxon>Streptomyces</taxon>
    </lineage>
</organism>
<feature type="transmembrane region" description="Helical" evidence="7">
    <location>
        <begin position="428"/>
        <end position="448"/>
    </location>
</feature>
<comment type="caution">
    <text evidence="10">The sequence shown here is derived from an EMBL/GenBank/DDBJ whole genome shotgun (WGS) entry which is preliminary data.</text>
</comment>
<feature type="transmembrane region" description="Helical" evidence="7">
    <location>
        <begin position="326"/>
        <end position="344"/>
    </location>
</feature>
<feature type="transmembrane region" description="Helical" evidence="7">
    <location>
        <begin position="364"/>
        <end position="388"/>
    </location>
</feature>
<dbReference type="InterPro" id="IPR010432">
    <property type="entry name" value="RDD"/>
</dbReference>
<feature type="region of interest" description="Disordered" evidence="6">
    <location>
        <begin position="195"/>
        <end position="232"/>
    </location>
</feature>